<dbReference type="Proteomes" id="UP000032874">
    <property type="component" value="Unassembled WGS sequence"/>
</dbReference>
<sequence length="64" mass="6910">MTNRNSNLNTDRLSDPRRRELPLNDVEAVGLAGFLGGGIWSIPTEALAAPSPKKIQSGTTFPFL</sequence>
<feature type="region of interest" description="Disordered" evidence="1">
    <location>
        <begin position="1"/>
        <end position="20"/>
    </location>
</feature>
<dbReference type="RefSeq" id="WP_039324213.1">
    <property type="nucleotide sequence ID" value="NZ_JQHM01000003.1"/>
</dbReference>
<reference evidence="2 3" key="1">
    <citation type="submission" date="2014-08" db="EMBL/GenBank/DDBJ databases">
        <title>Genome sequences of NCPPB Pectobacterium isolates.</title>
        <authorList>
            <person name="Glover R.H."/>
            <person name="Sapp M."/>
            <person name="Elphinstone J."/>
        </authorList>
    </citation>
    <scope>NUCLEOTIDE SEQUENCE [LARGE SCALE GENOMIC DNA]</scope>
    <source>
        <strain evidence="2 3">NCPPB 2795</strain>
    </source>
</reference>
<protein>
    <submittedName>
        <fullName evidence="2">Uncharacterized protein</fullName>
    </submittedName>
</protein>
<name>A0A093UAE0_9GAMM</name>
<comment type="caution">
    <text evidence="2">The sequence shown here is derived from an EMBL/GenBank/DDBJ whole genome shotgun (WGS) entry which is preliminary data.</text>
</comment>
<evidence type="ECO:0000313" key="2">
    <source>
        <dbReference type="EMBL" id="KFX05223.1"/>
    </source>
</evidence>
<gene>
    <name evidence="2" type="ORF">KP22_10975</name>
</gene>
<organism evidence="2 3">
    <name type="scientific">Pectobacterium betavasculorum</name>
    <dbReference type="NCBI Taxonomy" id="55207"/>
    <lineage>
        <taxon>Bacteria</taxon>
        <taxon>Pseudomonadati</taxon>
        <taxon>Pseudomonadota</taxon>
        <taxon>Gammaproteobacteria</taxon>
        <taxon>Enterobacterales</taxon>
        <taxon>Pectobacteriaceae</taxon>
        <taxon>Pectobacterium</taxon>
    </lineage>
</organism>
<accession>A0A093UAE0</accession>
<dbReference type="EMBL" id="JQHM01000003">
    <property type="protein sequence ID" value="KFX05223.1"/>
    <property type="molecule type" value="Genomic_DNA"/>
</dbReference>
<dbReference type="eggNOG" id="COG3211">
    <property type="taxonomic scope" value="Bacteria"/>
</dbReference>
<evidence type="ECO:0000256" key="1">
    <source>
        <dbReference type="SAM" id="MobiDB-lite"/>
    </source>
</evidence>
<dbReference type="AlphaFoldDB" id="A0A093UAE0"/>
<evidence type="ECO:0000313" key="3">
    <source>
        <dbReference type="Proteomes" id="UP000032874"/>
    </source>
</evidence>
<feature type="compositionally biased region" description="Polar residues" evidence="1">
    <location>
        <begin position="1"/>
        <end position="11"/>
    </location>
</feature>
<proteinExistence type="predicted"/>